<keyword evidence="2" id="KW-0614">Plasmid</keyword>
<keyword evidence="3" id="KW-1185">Reference proteome</keyword>
<accession>A1RCQ0</accession>
<protein>
    <submittedName>
        <fullName evidence="2">Uncharacterized protein</fullName>
    </submittedName>
</protein>
<keyword evidence="1" id="KW-0472">Membrane</keyword>
<dbReference type="HOGENOM" id="CLU_1709497_0_0_11"/>
<dbReference type="EMBL" id="CP000475">
    <property type="protein sequence ID" value="ABM10433.1"/>
    <property type="molecule type" value="Genomic_DNA"/>
</dbReference>
<evidence type="ECO:0000313" key="3">
    <source>
        <dbReference type="Proteomes" id="UP000000637"/>
    </source>
</evidence>
<keyword evidence="1" id="KW-1133">Transmembrane helix</keyword>
<gene>
    <name evidence="2" type="ordered locus">AAur_pTC10140</name>
</gene>
<feature type="transmembrane region" description="Helical" evidence="1">
    <location>
        <begin position="16"/>
        <end position="36"/>
    </location>
</feature>
<evidence type="ECO:0000256" key="1">
    <source>
        <dbReference type="SAM" id="Phobius"/>
    </source>
</evidence>
<dbReference type="AlphaFoldDB" id="A1RCQ0"/>
<geneLocation type="plasmid" evidence="2 3">
    <name>pTC1</name>
</geneLocation>
<dbReference type="Pfam" id="PF19650">
    <property type="entry name" value="DUF6153"/>
    <property type="match status" value="1"/>
</dbReference>
<keyword evidence="1" id="KW-0812">Transmembrane</keyword>
<reference evidence="2 3" key="1">
    <citation type="journal article" date="2006" name="PLoS Genet.">
        <title>Secrets of soil survival revealed by the genome sequence of Arthrobacter aurescens TC1.</title>
        <authorList>
            <person name="Mongodin E.F."/>
            <person name="Shapir N."/>
            <person name="Daugherty S.C."/>
            <person name="DeBoy R.T."/>
            <person name="Emerson J.B."/>
            <person name="Shvartzbeyn A."/>
            <person name="Radune D."/>
            <person name="Vamathevan J."/>
            <person name="Riggs F."/>
            <person name="Grinberg V."/>
            <person name="Khouri H."/>
            <person name="Wackett L.P."/>
            <person name="Nelson K.E."/>
            <person name="Sadowsky M.J."/>
        </authorList>
    </citation>
    <scope>NUCLEOTIDE SEQUENCE [LARGE SCALE GENOMIC DNA]</scope>
    <source>
        <strain evidence="2 3">TC1</strain>
    </source>
</reference>
<dbReference type="InterPro" id="IPR046151">
    <property type="entry name" value="DUF6153"/>
</dbReference>
<feature type="transmembrane region" description="Helical" evidence="1">
    <location>
        <begin position="95"/>
        <end position="114"/>
    </location>
</feature>
<dbReference type="KEGG" id="aau:AAur_pTC10140"/>
<dbReference type="Proteomes" id="UP000000637">
    <property type="component" value="Plasmid pTC1"/>
</dbReference>
<organism evidence="2 3">
    <name type="scientific">Paenarthrobacter aurescens (strain TC1)</name>
    <dbReference type="NCBI Taxonomy" id="290340"/>
    <lineage>
        <taxon>Bacteria</taxon>
        <taxon>Bacillati</taxon>
        <taxon>Actinomycetota</taxon>
        <taxon>Actinomycetes</taxon>
        <taxon>Micrococcales</taxon>
        <taxon>Micrococcaceae</taxon>
        <taxon>Paenarthrobacter</taxon>
    </lineage>
</organism>
<evidence type="ECO:0000313" key="2">
    <source>
        <dbReference type="EMBL" id="ABM10433.1"/>
    </source>
</evidence>
<sequence length="153" mass="15771">MNYPIKSGLSLSLRNSLALLLGLAAVIAGIIGMHILNVSHHAPEMGAPDHATAVVAAPSHDIVVSAPGTVVLEVMADEPLLAAGCASPCESGPSLMAAVCVLMTIVAGFVLLFIPRQLRLESRHGLRAPPQPVMLAPSGLHPPSLVQLSISRT</sequence>
<proteinExistence type="predicted"/>
<name>A1RCQ0_PAEAT</name>